<dbReference type="RefSeq" id="WP_184201649.1">
    <property type="nucleotide sequence ID" value="NZ_BMOX01000111.1"/>
</dbReference>
<sequence>MGGEAKTCGEDAKLLHLQQVMDAGRLIHGAMDRVDTAMAETLGINRSDLRCLYHLIENEASTPGEIAAAVGLTSGSVTAMLDRLECQGLVVRIRRCTDRRSVAISLVPEQRVMVTGVMERKLSTILDHFASLDDAALARLAEALTPYAAIISSIADEMSPRAT</sequence>
<dbReference type="Pfam" id="PF01047">
    <property type="entry name" value="MarR"/>
    <property type="match status" value="1"/>
</dbReference>
<dbReference type="CDD" id="cd00090">
    <property type="entry name" value="HTH_ARSR"/>
    <property type="match status" value="1"/>
</dbReference>
<comment type="caution">
    <text evidence="2">The sequence shown here is derived from an EMBL/GenBank/DDBJ whole genome shotgun (WGS) entry which is preliminary data.</text>
</comment>
<protein>
    <submittedName>
        <fullName evidence="2">DNA-binding MarR family transcriptional regulator</fullName>
    </submittedName>
</protein>
<dbReference type="EMBL" id="JACIIV010000023">
    <property type="protein sequence ID" value="MBB6228750.1"/>
    <property type="molecule type" value="Genomic_DNA"/>
</dbReference>
<dbReference type="PRINTS" id="PR00598">
    <property type="entry name" value="HTHMARR"/>
</dbReference>
<accession>A0A841L8J1</accession>
<dbReference type="InterPro" id="IPR000835">
    <property type="entry name" value="HTH_MarR-typ"/>
</dbReference>
<dbReference type="PROSITE" id="PS50995">
    <property type="entry name" value="HTH_MARR_2"/>
    <property type="match status" value="1"/>
</dbReference>
<keyword evidence="2" id="KW-0238">DNA-binding</keyword>
<dbReference type="PANTHER" id="PTHR33164:SF106">
    <property type="entry name" value="TRANSCRIPTIONAL REGULATORY PROTEIN"/>
    <property type="match status" value="1"/>
</dbReference>
<dbReference type="InterPro" id="IPR011991">
    <property type="entry name" value="ArsR-like_HTH"/>
</dbReference>
<dbReference type="GO" id="GO:0003677">
    <property type="term" value="F:DNA binding"/>
    <property type="evidence" value="ECO:0007669"/>
    <property type="project" value="UniProtKB-KW"/>
</dbReference>
<proteinExistence type="predicted"/>
<name>A0A841L8J1_9SPHN</name>
<dbReference type="InterPro" id="IPR036390">
    <property type="entry name" value="WH_DNA-bd_sf"/>
</dbReference>
<evidence type="ECO:0000259" key="1">
    <source>
        <dbReference type="PROSITE" id="PS50995"/>
    </source>
</evidence>
<dbReference type="Gene3D" id="1.10.10.10">
    <property type="entry name" value="Winged helix-like DNA-binding domain superfamily/Winged helix DNA-binding domain"/>
    <property type="match status" value="1"/>
</dbReference>
<dbReference type="SMART" id="SM00347">
    <property type="entry name" value="HTH_MARR"/>
    <property type="match status" value="1"/>
</dbReference>
<organism evidence="2 3">
    <name type="scientific">Polymorphobacter multimanifer</name>
    <dbReference type="NCBI Taxonomy" id="1070431"/>
    <lineage>
        <taxon>Bacteria</taxon>
        <taxon>Pseudomonadati</taxon>
        <taxon>Pseudomonadota</taxon>
        <taxon>Alphaproteobacteria</taxon>
        <taxon>Sphingomonadales</taxon>
        <taxon>Sphingosinicellaceae</taxon>
        <taxon>Polymorphobacter</taxon>
    </lineage>
</organism>
<dbReference type="AlphaFoldDB" id="A0A841L8J1"/>
<evidence type="ECO:0000313" key="2">
    <source>
        <dbReference type="EMBL" id="MBB6228750.1"/>
    </source>
</evidence>
<dbReference type="GO" id="GO:0006950">
    <property type="term" value="P:response to stress"/>
    <property type="evidence" value="ECO:0007669"/>
    <property type="project" value="TreeGrafter"/>
</dbReference>
<dbReference type="Proteomes" id="UP000538147">
    <property type="component" value="Unassembled WGS sequence"/>
</dbReference>
<dbReference type="GO" id="GO:0003700">
    <property type="term" value="F:DNA-binding transcription factor activity"/>
    <property type="evidence" value="ECO:0007669"/>
    <property type="project" value="InterPro"/>
</dbReference>
<reference evidence="2 3" key="1">
    <citation type="submission" date="2020-08" db="EMBL/GenBank/DDBJ databases">
        <title>Genomic Encyclopedia of Type Strains, Phase IV (KMG-IV): sequencing the most valuable type-strain genomes for metagenomic binning, comparative biology and taxonomic classification.</title>
        <authorList>
            <person name="Goeker M."/>
        </authorList>
    </citation>
    <scope>NUCLEOTIDE SEQUENCE [LARGE SCALE GENOMIC DNA]</scope>
    <source>
        <strain evidence="2 3">DSM 102189</strain>
    </source>
</reference>
<evidence type="ECO:0000313" key="3">
    <source>
        <dbReference type="Proteomes" id="UP000538147"/>
    </source>
</evidence>
<dbReference type="InterPro" id="IPR036388">
    <property type="entry name" value="WH-like_DNA-bd_sf"/>
</dbReference>
<dbReference type="InterPro" id="IPR039422">
    <property type="entry name" value="MarR/SlyA-like"/>
</dbReference>
<feature type="domain" description="HTH marR-type" evidence="1">
    <location>
        <begin position="10"/>
        <end position="149"/>
    </location>
</feature>
<dbReference type="SUPFAM" id="SSF46785">
    <property type="entry name" value="Winged helix' DNA-binding domain"/>
    <property type="match status" value="1"/>
</dbReference>
<keyword evidence="3" id="KW-1185">Reference proteome</keyword>
<gene>
    <name evidence="2" type="ORF">FHS79_002941</name>
</gene>
<dbReference type="PANTHER" id="PTHR33164">
    <property type="entry name" value="TRANSCRIPTIONAL REGULATOR, MARR FAMILY"/>
    <property type="match status" value="1"/>
</dbReference>